<feature type="transmembrane region" description="Helical" evidence="2">
    <location>
        <begin position="161"/>
        <end position="183"/>
    </location>
</feature>
<protein>
    <recommendedName>
        <fullName evidence="5">DUF4386 family protein</fullName>
    </recommendedName>
</protein>
<reference evidence="3 4" key="1">
    <citation type="submission" date="2024-03" db="EMBL/GenBank/DDBJ databases">
        <title>Draft genome sequence of Pseudonocardia tropica JCM 19149.</title>
        <authorList>
            <person name="Butdee W."/>
            <person name="Duangmal K."/>
        </authorList>
    </citation>
    <scope>NUCLEOTIDE SEQUENCE [LARGE SCALE GENOMIC DNA]</scope>
    <source>
        <strain evidence="3 4">JCM 19149</strain>
    </source>
</reference>
<keyword evidence="2" id="KW-0472">Membrane</keyword>
<accession>A0ABV1JUS4</accession>
<evidence type="ECO:0008006" key="5">
    <source>
        <dbReference type="Google" id="ProtNLM"/>
    </source>
</evidence>
<gene>
    <name evidence="3" type="ORF">WHI96_12760</name>
</gene>
<feature type="transmembrane region" description="Helical" evidence="2">
    <location>
        <begin position="114"/>
        <end position="141"/>
    </location>
</feature>
<feature type="region of interest" description="Disordered" evidence="1">
    <location>
        <begin position="1"/>
        <end position="34"/>
    </location>
</feature>
<evidence type="ECO:0000256" key="2">
    <source>
        <dbReference type="SAM" id="Phobius"/>
    </source>
</evidence>
<organism evidence="3 4">
    <name type="scientific">Pseudonocardia tropica</name>
    <dbReference type="NCBI Taxonomy" id="681289"/>
    <lineage>
        <taxon>Bacteria</taxon>
        <taxon>Bacillati</taxon>
        <taxon>Actinomycetota</taxon>
        <taxon>Actinomycetes</taxon>
        <taxon>Pseudonocardiales</taxon>
        <taxon>Pseudonocardiaceae</taxon>
        <taxon>Pseudonocardia</taxon>
    </lineage>
</organism>
<keyword evidence="4" id="KW-1185">Reference proteome</keyword>
<feature type="compositionally biased region" description="Basic and acidic residues" evidence="1">
    <location>
        <begin position="14"/>
        <end position="25"/>
    </location>
</feature>
<proteinExistence type="predicted"/>
<feature type="transmembrane region" description="Helical" evidence="2">
    <location>
        <begin position="216"/>
        <end position="236"/>
    </location>
</feature>
<keyword evidence="2" id="KW-0812">Transmembrane</keyword>
<feature type="transmembrane region" description="Helical" evidence="2">
    <location>
        <begin position="40"/>
        <end position="60"/>
    </location>
</feature>
<comment type="caution">
    <text evidence="3">The sequence shown here is derived from an EMBL/GenBank/DDBJ whole genome shotgun (WGS) entry which is preliminary data.</text>
</comment>
<keyword evidence="2" id="KW-1133">Transmembrane helix</keyword>
<evidence type="ECO:0000256" key="1">
    <source>
        <dbReference type="SAM" id="MobiDB-lite"/>
    </source>
</evidence>
<name>A0ABV1JUS4_9PSEU</name>
<sequence>MSTEDTVGTGGPARPDHRPDRRPGERAAPVRTGSPVPGGAVAAVAGALVLTVCNVLSGLYPQSGSTRDAIAWFAGNAGLVEAVAATGLLAVFLLVPGVWAVVHRLRAPVLAAAGGWLMGTGYLASVVLSVETLTVLSLLAADADPGLLATASDEHAPATAVALYVVFGLGALVGTLLLGVAVLRSGGPVWAGWALVASPVVRMAGLFLGVPLVGPPLASLLIAAAFAGVLYGPTAAHRG</sequence>
<evidence type="ECO:0000313" key="4">
    <source>
        <dbReference type="Proteomes" id="UP001464923"/>
    </source>
</evidence>
<dbReference type="Proteomes" id="UP001464923">
    <property type="component" value="Unassembled WGS sequence"/>
</dbReference>
<dbReference type="RefSeq" id="WP_345648806.1">
    <property type="nucleotide sequence ID" value="NZ_BAABLY010000059.1"/>
</dbReference>
<dbReference type="EMBL" id="JBEDNP010000006">
    <property type="protein sequence ID" value="MEQ3539700.1"/>
    <property type="molecule type" value="Genomic_DNA"/>
</dbReference>
<evidence type="ECO:0000313" key="3">
    <source>
        <dbReference type="EMBL" id="MEQ3539700.1"/>
    </source>
</evidence>
<feature type="transmembrane region" description="Helical" evidence="2">
    <location>
        <begin position="80"/>
        <end position="102"/>
    </location>
</feature>